<proteinExistence type="predicted"/>
<comment type="caution">
    <text evidence="3">The sequence shown here is derived from an EMBL/GenBank/DDBJ whole genome shotgun (WGS) entry which is preliminary data.</text>
</comment>
<gene>
    <name evidence="3" type="ORF">ZIOFF_073744</name>
</gene>
<keyword evidence="4" id="KW-1185">Reference proteome</keyword>
<dbReference type="GO" id="GO:0071818">
    <property type="term" value="C:BAT3 complex"/>
    <property type="evidence" value="ECO:0007669"/>
    <property type="project" value="TreeGrafter"/>
</dbReference>
<feature type="compositionally biased region" description="Low complexity" evidence="1">
    <location>
        <begin position="662"/>
        <end position="675"/>
    </location>
</feature>
<sequence>MASFTVRFKSNASNSISIAEASRAASLPRSVEGSPSLIVDVSLGNHDLHDCLRSFPFSVLESAMLLRLGIRSFSGAGYVTVKLLSRSGFGTLGTPALSSSSEFIEGERWGLYDGKEKLFVLSLVHFDDASRRIIIRSLEENMGVHDPSEATTSCIDARKDSQSTVEIKIKTLDSQTYTLQVEKSVPIPKLKEQIASITGVISEQQRLICRGKVLKDDEILSTYHIEDGHTLHMVVRQPQQFSSSPSSHMENEGAPAANATSDTYHSHVSQGAHTLVFETANIGHGDHHTHLSQIISSILNAVATRNTESQTSTTDLRDLSARASLDIPFGELGSRQSSDQFQAAVPLGPQQPTVIPDSLTTIHQYLSFMRNEFFREGVEYRNEPDTANMLGNGLQSHHSFTPGGPPSLASLTDILLSTRELLMMLADGYISQFTRRLEDQVNLMDPLMRGNLQNSVLRSGILLQNLGSLLLELGRITRTLRFGERPSDAVINAGPAVFISASGPNPLMVQPVPFFPGSNFSSHHMGAAYTGHGSQGEPLGTTFVPGNITIRLRAGRTVPVSHHNLGTQGGQEVQETSNPTENSSISNVVPQAVYGASDNPSLAGDSGVRVLPIRTMVPLPAGVRQSTSDPSGSAVGLIYPVLARVQHVTSGNLGDSRGNVLSNGENENGHNSEQQHTTESTIQSQNLESSIGDFIHEINQISANIDSFASGLNASINESAPASHQGSLRDFLSGNQQMQSSISNNEIQFEQQNRQSPISQLTGRLDQWLQSFLPREQVHVNATSHPEFARGSSAHQAGIGGNSSPEVGVSVSEDGLFFSRLVRNLMPFISQATSTDQDTIINQSSSTAVATMQNSNDSSSSRSRRDPPDAPSPKRARVCNHEENFSIHFSFYFLQLEILGYTTAGQPFPIAFH</sequence>
<feature type="region of interest" description="Disordered" evidence="1">
    <location>
        <begin position="846"/>
        <end position="877"/>
    </location>
</feature>
<name>A0A8J5C1K7_ZINOF</name>
<protein>
    <recommendedName>
        <fullName evidence="2">Ubiquitin-like domain-containing protein</fullName>
    </recommendedName>
</protein>
<dbReference type="Gene3D" id="3.10.20.90">
    <property type="entry name" value="Phosphatidylinositol 3-kinase Catalytic Subunit, Chain A, domain 1"/>
    <property type="match status" value="1"/>
</dbReference>
<feature type="region of interest" description="Disordered" evidence="1">
    <location>
        <begin position="239"/>
        <end position="265"/>
    </location>
</feature>
<organism evidence="3 4">
    <name type="scientific">Zingiber officinale</name>
    <name type="common">Ginger</name>
    <name type="synonym">Amomum zingiber</name>
    <dbReference type="NCBI Taxonomy" id="94328"/>
    <lineage>
        <taxon>Eukaryota</taxon>
        <taxon>Viridiplantae</taxon>
        <taxon>Streptophyta</taxon>
        <taxon>Embryophyta</taxon>
        <taxon>Tracheophyta</taxon>
        <taxon>Spermatophyta</taxon>
        <taxon>Magnoliopsida</taxon>
        <taxon>Liliopsida</taxon>
        <taxon>Zingiberales</taxon>
        <taxon>Zingiberaceae</taxon>
        <taxon>Zingiber</taxon>
    </lineage>
</organism>
<feature type="region of interest" description="Disordered" evidence="1">
    <location>
        <begin position="650"/>
        <end position="683"/>
    </location>
</feature>
<dbReference type="GO" id="GO:0031593">
    <property type="term" value="F:polyubiquitin modification-dependent protein binding"/>
    <property type="evidence" value="ECO:0007669"/>
    <property type="project" value="TreeGrafter"/>
</dbReference>
<dbReference type="GO" id="GO:0036503">
    <property type="term" value="P:ERAD pathway"/>
    <property type="evidence" value="ECO:0007669"/>
    <property type="project" value="TreeGrafter"/>
</dbReference>
<accession>A0A8J5C1K7</accession>
<dbReference type="GO" id="GO:0051787">
    <property type="term" value="F:misfolded protein binding"/>
    <property type="evidence" value="ECO:0007669"/>
    <property type="project" value="TreeGrafter"/>
</dbReference>
<feature type="region of interest" description="Disordered" evidence="1">
    <location>
        <begin position="562"/>
        <end position="583"/>
    </location>
</feature>
<dbReference type="PRINTS" id="PR00348">
    <property type="entry name" value="UBIQUITIN"/>
</dbReference>
<evidence type="ECO:0000259" key="2">
    <source>
        <dbReference type="PROSITE" id="PS50053"/>
    </source>
</evidence>
<dbReference type="Pfam" id="PF00240">
    <property type="entry name" value="ubiquitin"/>
    <property type="match status" value="1"/>
</dbReference>
<dbReference type="FunFam" id="3.10.20.90:FF:000154">
    <property type="entry name" value="Large proline-rich protein BAG6"/>
    <property type="match status" value="1"/>
</dbReference>
<evidence type="ECO:0000313" key="3">
    <source>
        <dbReference type="EMBL" id="KAG6469046.1"/>
    </source>
</evidence>
<dbReference type="SMART" id="SM00213">
    <property type="entry name" value="UBQ"/>
    <property type="match status" value="1"/>
</dbReference>
<dbReference type="PANTHER" id="PTHR15204:SF0">
    <property type="entry name" value="LARGE PROLINE-RICH PROTEIN BAG6"/>
    <property type="match status" value="1"/>
</dbReference>
<feature type="compositionally biased region" description="Polar residues" evidence="1">
    <location>
        <begin position="564"/>
        <end position="583"/>
    </location>
</feature>
<dbReference type="InterPro" id="IPR029071">
    <property type="entry name" value="Ubiquitin-like_domsf"/>
</dbReference>
<dbReference type="PANTHER" id="PTHR15204">
    <property type="entry name" value="LARGE PROLINE-RICH PROTEIN BAG6"/>
    <property type="match status" value="1"/>
</dbReference>
<dbReference type="EMBL" id="JACMSC010000022">
    <property type="protein sequence ID" value="KAG6469046.1"/>
    <property type="molecule type" value="Genomic_DNA"/>
</dbReference>
<dbReference type="AlphaFoldDB" id="A0A8J5C1K7"/>
<dbReference type="Proteomes" id="UP000734854">
    <property type="component" value="Unassembled WGS sequence"/>
</dbReference>
<dbReference type="SUPFAM" id="SSF54236">
    <property type="entry name" value="Ubiquitin-like"/>
    <property type="match status" value="1"/>
</dbReference>
<dbReference type="InterPro" id="IPR000626">
    <property type="entry name" value="Ubiquitin-like_dom"/>
</dbReference>
<dbReference type="InterPro" id="IPR019956">
    <property type="entry name" value="Ubiquitin_dom"/>
</dbReference>
<evidence type="ECO:0000256" key="1">
    <source>
        <dbReference type="SAM" id="MobiDB-lite"/>
    </source>
</evidence>
<evidence type="ECO:0000313" key="4">
    <source>
        <dbReference type="Proteomes" id="UP000734854"/>
    </source>
</evidence>
<reference evidence="3 4" key="1">
    <citation type="submission" date="2020-08" db="EMBL/GenBank/DDBJ databases">
        <title>Plant Genome Project.</title>
        <authorList>
            <person name="Zhang R.-G."/>
        </authorList>
    </citation>
    <scope>NUCLEOTIDE SEQUENCE [LARGE SCALE GENOMIC DNA]</scope>
    <source>
        <tissue evidence="3">Rhizome</tissue>
    </source>
</reference>
<feature type="domain" description="Ubiquitin-like" evidence="2">
    <location>
        <begin position="165"/>
        <end position="240"/>
    </location>
</feature>
<dbReference type="PROSITE" id="PS50053">
    <property type="entry name" value="UBIQUITIN_2"/>
    <property type="match status" value="1"/>
</dbReference>